<dbReference type="AlphaFoldDB" id="A0A1Y5RIB5"/>
<reference evidence="1 2" key="1">
    <citation type="submission" date="2017-03" db="EMBL/GenBank/DDBJ databases">
        <authorList>
            <person name="Afonso C.L."/>
            <person name="Miller P.J."/>
            <person name="Scott M.A."/>
            <person name="Spackman E."/>
            <person name="Goraichik I."/>
            <person name="Dimitrov K.M."/>
            <person name="Suarez D.L."/>
            <person name="Swayne D.E."/>
        </authorList>
    </citation>
    <scope>NUCLEOTIDE SEQUENCE [LARGE SCALE GENOMIC DNA]</scope>
    <source>
        <strain evidence="1 2">CECT 8287</strain>
    </source>
</reference>
<proteinExistence type="predicted"/>
<accession>A0A1Y5RIB5</accession>
<protein>
    <submittedName>
        <fullName evidence="1">Uncharacterized protein</fullName>
    </submittedName>
</protein>
<dbReference type="EMBL" id="FWFL01000002">
    <property type="protein sequence ID" value="SLN17927.1"/>
    <property type="molecule type" value="Genomic_DNA"/>
</dbReference>
<name>A0A1Y5RIB5_9RHOB</name>
<gene>
    <name evidence="1" type="ORF">PEL8287_00712</name>
</gene>
<sequence>MNDKKRVAEAGIRSAIIVDDGYDEIPLAQELLDEDGWDIFFDDVQGDEAARIEAFSPGFDPSARDDLRSDQEFINALWQNREAVRDLLGGLFDVYEQKATDNAPFLASAEAALTALGIPYKTHGRDFVDAAAAADLILIDLFLGIHQGADDRRLTVDRLKEAIAQRAGSLPSIVLMSQIPTIDELAKEFRSEVQLHASAFRHLRKPELQTPGRVQGLILTLAAHRGDSQALAGFVDTWEQKAKEAVVKASSALRKIDIDDLQHIRTMLLRFEGVNTSSYMLDIFDRVLQYEIEAHGEVLEAAIPLDEMADDPPPLMISNDRDTYAILERTLFVNPSRRSHATGAVWPITFGDIMGPRPGSTIKPRGFFAGRNDLVFFVASPECDLIRTDGLKTVLLVAGRLEEVDMTKPVLGVSGNTTPVLSIDGAQRQQVTWDFGDLRTVNLSRAKNLLKTSGDAVVLGRLRDVSALGLRQQLLGNVGRVGEMAPLPRSFRFSAEIHYAQKDGTSLQLNLPAGVMLRGNALVPRKAKFATLIFDSSCENDLTAAILSLDVATVPDGSKALLNKLKEQTRLRKLFRSGFQWTHLPLKTTQSAELLKDGEPLPERDDKKPKLEKVGMIVTGPDFVDQLGAEFHKSGLIFKISVEDGA</sequence>
<dbReference type="OrthoDB" id="7431405at2"/>
<evidence type="ECO:0000313" key="2">
    <source>
        <dbReference type="Proteomes" id="UP000193827"/>
    </source>
</evidence>
<dbReference type="RefSeq" id="WP_085890998.1">
    <property type="nucleotide sequence ID" value="NZ_FWFL01000002.1"/>
</dbReference>
<evidence type="ECO:0000313" key="1">
    <source>
        <dbReference type="EMBL" id="SLN17927.1"/>
    </source>
</evidence>
<organism evidence="1 2">
    <name type="scientific">Roseovarius litorisediminis</name>
    <dbReference type="NCBI Taxonomy" id="1312363"/>
    <lineage>
        <taxon>Bacteria</taxon>
        <taxon>Pseudomonadati</taxon>
        <taxon>Pseudomonadota</taxon>
        <taxon>Alphaproteobacteria</taxon>
        <taxon>Rhodobacterales</taxon>
        <taxon>Roseobacteraceae</taxon>
        <taxon>Roseovarius</taxon>
    </lineage>
</organism>
<dbReference type="Proteomes" id="UP000193827">
    <property type="component" value="Unassembled WGS sequence"/>
</dbReference>
<keyword evidence="2" id="KW-1185">Reference proteome</keyword>